<dbReference type="PROSITE" id="PS50089">
    <property type="entry name" value="ZF_RING_2"/>
    <property type="match status" value="1"/>
</dbReference>
<evidence type="ECO:0000256" key="3">
    <source>
        <dbReference type="ARBA" id="ARBA00022679"/>
    </source>
</evidence>
<dbReference type="SMART" id="SM00184">
    <property type="entry name" value="RING"/>
    <property type="match status" value="1"/>
</dbReference>
<feature type="domain" description="RING-type" evidence="10">
    <location>
        <begin position="116"/>
        <end position="157"/>
    </location>
</feature>
<dbReference type="CDD" id="cd23116">
    <property type="entry name" value="RING-H2_AIRP1-like"/>
    <property type="match status" value="1"/>
</dbReference>
<evidence type="ECO:0000256" key="6">
    <source>
        <dbReference type="ARBA" id="ARBA00022786"/>
    </source>
</evidence>
<feature type="region of interest" description="Disordered" evidence="9">
    <location>
        <begin position="62"/>
        <end position="101"/>
    </location>
</feature>
<evidence type="ECO:0000259" key="10">
    <source>
        <dbReference type="PROSITE" id="PS50089"/>
    </source>
</evidence>
<dbReference type="InterPro" id="IPR001841">
    <property type="entry name" value="Znf_RING"/>
</dbReference>
<reference evidence="11" key="1">
    <citation type="submission" date="2016-07" db="EMBL/GenBank/DDBJ databases">
        <title>De novo transcriptome assembly of four accessions of the metal hyperaccumulator plant Noccaea caerulescens.</title>
        <authorList>
            <person name="Blande D."/>
            <person name="Halimaa P."/>
            <person name="Tervahauta A.I."/>
            <person name="Aarts M.G."/>
            <person name="Karenlampi S.O."/>
        </authorList>
    </citation>
    <scope>NUCLEOTIDE SEQUENCE</scope>
</reference>
<sequence length="165" mass="18169">MACCCCCFPSIPESSRTIDEHVPLSLAPPSSAVSTEAGNRNSVSNIYTAPLQPPIPLIFTPRNIQTPSKFPTTQSNSSEGARGGITQSVPEKKTWPSDDLTDVDLKKKDRETIDECPICLEEYDIENPKLLTKCGHDFHLACILEWMERSEACPVCDKELVIAES</sequence>
<keyword evidence="5 8" id="KW-0863">Zinc-finger</keyword>
<accession>A0A1J3HDY1</accession>
<dbReference type="InterPro" id="IPR013083">
    <property type="entry name" value="Znf_RING/FYVE/PHD"/>
</dbReference>
<keyword evidence="7" id="KW-0862">Zinc</keyword>
<evidence type="ECO:0000256" key="2">
    <source>
        <dbReference type="ARBA" id="ARBA00012483"/>
    </source>
</evidence>
<dbReference type="PANTHER" id="PTHR46463:SF55">
    <property type="entry name" value="E3 UBIQUITIN-PROTEIN LIGASE AIRP1"/>
    <property type="match status" value="1"/>
</dbReference>
<dbReference type="GO" id="GO:0005829">
    <property type="term" value="C:cytosol"/>
    <property type="evidence" value="ECO:0007669"/>
    <property type="project" value="TreeGrafter"/>
</dbReference>
<evidence type="ECO:0000256" key="8">
    <source>
        <dbReference type="PROSITE-ProRule" id="PRU00175"/>
    </source>
</evidence>
<protein>
    <recommendedName>
        <fullName evidence="2">RING-type E3 ubiquitin transferase</fullName>
        <ecNumber evidence="2">2.3.2.27</ecNumber>
    </recommendedName>
</protein>
<dbReference type="SUPFAM" id="SSF57850">
    <property type="entry name" value="RING/U-box"/>
    <property type="match status" value="1"/>
</dbReference>
<dbReference type="GO" id="GO:0061630">
    <property type="term" value="F:ubiquitin protein ligase activity"/>
    <property type="evidence" value="ECO:0007669"/>
    <property type="project" value="UniProtKB-EC"/>
</dbReference>
<dbReference type="Gene3D" id="3.30.40.10">
    <property type="entry name" value="Zinc/RING finger domain, C3HC4 (zinc finger)"/>
    <property type="match status" value="1"/>
</dbReference>
<evidence type="ECO:0000313" key="11">
    <source>
        <dbReference type="EMBL" id="JAU66535.1"/>
    </source>
</evidence>
<gene>
    <name evidence="11" type="ORF">LE_TR19165_c0_g1_i1_g.61380</name>
</gene>
<keyword evidence="3" id="KW-0808">Transferase</keyword>
<name>A0A1J3HDY1_NOCCA</name>
<proteinExistence type="predicted"/>
<organism evidence="11">
    <name type="scientific">Noccaea caerulescens</name>
    <name type="common">Alpine penny-cress</name>
    <name type="synonym">Thlaspi caerulescens</name>
    <dbReference type="NCBI Taxonomy" id="107243"/>
    <lineage>
        <taxon>Eukaryota</taxon>
        <taxon>Viridiplantae</taxon>
        <taxon>Streptophyta</taxon>
        <taxon>Embryophyta</taxon>
        <taxon>Tracheophyta</taxon>
        <taxon>Spermatophyta</taxon>
        <taxon>Magnoliopsida</taxon>
        <taxon>eudicotyledons</taxon>
        <taxon>Gunneridae</taxon>
        <taxon>Pentapetalae</taxon>
        <taxon>rosids</taxon>
        <taxon>malvids</taxon>
        <taxon>Brassicales</taxon>
        <taxon>Brassicaceae</taxon>
        <taxon>Coluteocarpeae</taxon>
        <taxon>Noccaea</taxon>
    </lineage>
</organism>
<evidence type="ECO:0000256" key="5">
    <source>
        <dbReference type="ARBA" id="ARBA00022771"/>
    </source>
</evidence>
<dbReference type="AlphaFoldDB" id="A0A1J3HDY1"/>
<dbReference type="PANTHER" id="PTHR46463">
    <property type="entry name" value="ZINC FINGER, RING/FYVE/PHD-TYPE"/>
    <property type="match status" value="1"/>
</dbReference>
<dbReference type="GO" id="GO:0008270">
    <property type="term" value="F:zinc ion binding"/>
    <property type="evidence" value="ECO:0007669"/>
    <property type="project" value="UniProtKB-KW"/>
</dbReference>
<keyword evidence="4" id="KW-0479">Metal-binding</keyword>
<evidence type="ECO:0000256" key="7">
    <source>
        <dbReference type="ARBA" id="ARBA00022833"/>
    </source>
</evidence>
<keyword evidence="6" id="KW-0833">Ubl conjugation pathway</keyword>
<evidence type="ECO:0000256" key="1">
    <source>
        <dbReference type="ARBA" id="ARBA00000900"/>
    </source>
</evidence>
<dbReference type="Pfam" id="PF13639">
    <property type="entry name" value="zf-RING_2"/>
    <property type="match status" value="1"/>
</dbReference>
<dbReference type="EMBL" id="GEVL01010806">
    <property type="protein sequence ID" value="JAU66535.1"/>
    <property type="molecule type" value="Transcribed_RNA"/>
</dbReference>
<feature type="compositionally biased region" description="Polar residues" evidence="9">
    <location>
        <begin position="62"/>
        <end position="89"/>
    </location>
</feature>
<evidence type="ECO:0000256" key="9">
    <source>
        <dbReference type="SAM" id="MobiDB-lite"/>
    </source>
</evidence>
<dbReference type="EC" id="2.3.2.27" evidence="2"/>
<comment type="catalytic activity">
    <reaction evidence="1">
        <text>S-ubiquitinyl-[E2 ubiquitin-conjugating enzyme]-L-cysteine + [acceptor protein]-L-lysine = [E2 ubiquitin-conjugating enzyme]-L-cysteine + N(6)-ubiquitinyl-[acceptor protein]-L-lysine.</text>
        <dbReference type="EC" id="2.3.2.27"/>
    </reaction>
</comment>
<evidence type="ECO:0000256" key="4">
    <source>
        <dbReference type="ARBA" id="ARBA00022723"/>
    </source>
</evidence>